<keyword evidence="3" id="KW-1185">Reference proteome</keyword>
<dbReference type="GeneTree" id="ENSGT00940000170858"/>
<name>A0A3P8VNT3_CYNSE</name>
<dbReference type="PROSITE" id="PS50835">
    <property type="entry name" value="IG_LIKE"/>
    <property type="match status" value="1"/>
</dbReference>
<evidence type="ECO:0000313" key="2">
    <source>
        <dbReference type="Ensembl" id="ENSCSEP00000014936.1"/>
    </source>
</evidence>
<dbReference type="Gene3D" id="2.60.40.10">
    <property type="entry name" value="Immunoglobulins"/>
    <property type="match status" value="1"/>
</dbReference>
<feature type="domain" description="Ig-like" evidence="1">
    <location>
        <begin position="13"/>
        <end position="112"/>
    </location>
</feature>
<dbReference type="InterPro" id="IPR007110">
    <property type="entry name" value="Ig-like_dom"/>
</dbReference>
<dbReference type="InterPro" id="IPR036179">
    <property type="entry name" value="Ig-like_dom_sf"/>
</dbReference>
<dbReference type="OMA" id="CIPTRND"/>
<proteinExistence type="predicted"/>
<reference evidence="2" key="2">
    <citation type="submission" date="2025-08" db="UniProtKB">
        <authorList>
            <consortium name="Ensembl"/>
        </authorList>
    </citation>
    <scope>IDENTIFICATION</scope>
</reference>
<reference evidence="2 3" key="1">
    <citation type="journal article" date="2014" name="Nat. Genet.">
        <title>Whole-genome sequence of a flatfish provides insights into ZW sex chromosome evolution and adaptation to a benthic lifestyle.</title>
        <authorList>
            <person name="Chen S."/>
            <person name="Zhang G."/>
            <person name="Shao C."/>
            <person name="Huang Q."/>
            <person name="Liu G."/>
            <person name="Zhang P."/>
            <person name="Song W."/>
            <person name="An N."/>
            <person name="Chalopin D."/>
            <person name="Volff J.N."/>
            <person name="Hong Y."/>
            <person name="Li Q."/>
            <person name="Sha Z."/>
            <person name="Zhou H."/>
            <person name="Xie M."/>
            <person name="Yu Q."/>
            <person name="Liu Y."/>
            <person name="Xiang H."/>
            <person name="Wang N."/>
            <person name="Wu K."/>
            <person name="Yang C."/>
            <person name="Zhou Q."/>
            <person name="Liao X."/>
            <person name="Yang L."/>
            <person name="Hu Q."/>
            <person name="Zhang J."/>
            <person name="Meng L."/>
            <person name="Jin L."/>
            <person name="Tian Y."/>
            <person name="Lian J."/>
            <person name="Yang J."/>
            <person name="Miao G."/>
            <person name="Liu S."/>
            <person name="Liang Z."/>
            <person name="Yan F."/>
            <person name="Li Y."/>
            <person name="Sun B."/>
            <person name="Zhang H."/>
            <person name="Zhang J."/>
            <person name="Zhu Y."/>
            <person name="Du M."/>
            <person name="Zhao Y."/>
            <person name="Schartl M."/>
            <person name="Tang Q."/>
            <person name="Wang J."/>
        </authorList>
    </citation>
    <scope>NUCLEOTIDE SEQUENCE</scope>
</reference>
<dbReference type="InParanoid" id="A0A3P8VNT3"/>
<evidence type="ECO:0000313" key="3">
    <source>
        <dbReference type="Proteomes" id="UP000265120"/>
    </source>
</evidence>
<dbReference type="InterPro" id="IPR013783">
    <property type="entry name" value="Ig-like_fold"/>
</dbReference>
<dbReference type="SUPFAM" id="SSF48726">
    <property type="entry name" value="Immunoglobulin"/>
    <property type="match status" value="1"/>
</dbReference>
<protein>
    <recommendedName>
        <fullName evidence="1">Ig-like domain-containing protein</fullName>
    </recommendedName>
</protein>
<sequence length="112" mass="12568">PLLSLSASVLLLPSEKQVPDLLRTPGEKVQVLCIPTRNDILYFLWYQHSPGDKTMKVIGDIDFHTVRMHETFSKYFNISAKFSFRGVTISLVLQPAAKQHSAVYYCASSGAH</sequence>
<dbReference type="Proteomes" id="UP000265120">
    <property type="component" value="Chromosome 1"/>
</dbReference>
<organism evidence="2 3">
    <name type="scientific">Cynoglossus semilaevis</name>
    <name type="common">Tongue sole</name>
    <dbReference type="NCBI Taxonomy" id="244447"/>
    <lineage>
        <taxon>Eukaryota</taxon>
        <taxon>Metazoa</taxon>
        <taxon>Chordata</taxon>
        <taxon>Craniata</taxon>
        <taxon>Vertebrata</taxon>
        <taxon>Euteleostomi</taxon>
        <taxon>Actinopterygii</taxon>
        <taxon>Neopterygii</taxon>
        <taxon>Teleostei</taxon>
        <taxon>Neoteleostei</taxon>
        <taxon>Acanthomorphata</taxon>
        <taxon>Carangaria</taxon>
        <taxon>Pleuronectiformes</taxon>
        <taxon>Pleuronectoidei</taxon>
        <taxon>Cynoglossidae</taxon>
        <taxon>Cynoglossinae</taxon>
        <taxon>Cynoglossus</taxon>
    </lineage>
</organism>
<accession>A0A3P8VNT3</accession>
<evidence type="ECO:0000259" key="1">
    <source>
        <dbReference type="PROSITE" id="PS50835"/>
    </source>
</evidence>
<dbReference type="AlphaFoldDB" id="A0A3P8VNT3"/>
<reference evidence="2" key="3">
    <citation type="submission" date="2025-09" db="UniProtKB">
        <authorList>
            <consortium name="Ensembl"/>
        </authorList>
    </citation>
    <scope>IDENTIFICATION</scope>
</reference>
<dbReference type="STRING" id="244447.ENSCSEP00000014936"/>
<dbReference type="Ensembl" id="ENSCSET00000015114.1">
    <property type="protein sequence ID" value="ENSCSEP00000014936.1"/>
    <property type="gene ID" value="ENSCSEG00000009605.1"/>
</dbReference>